<reference evidence="3" key="1">
    <citation type="journal article" date="2014" name="Proc. Natl. Acad. Sci. U.S.A.">
        <title>Extensive sampling of basidiomycete genomes demonstrates inadequacy of the white-rot/brown-rot paradigm for wood decay fungi.</title>
        <authorList>
            <person name="Riley R."/>
            <person name="Salamov A.A."/>
            <person name="Brown D.W."/>
            <person name="Nagy L.G."/>
            <person name="Floudas D."/>
            <person name="Held B.W."/>
            <person name="Levasseur A."/>
            <person name="Lombard V."/>
            <person name="Morin E."/>
            <person name="Otillar R."/>
            <person name="Lindquist E.A."/>
            <person name="Sun H."/>
            <person name="LaButti K.M."/>
            <person name="Schmutz J."/>
            <person name="Jabbour D."/>
            <person name="Luo H."/>
            <person name="Baker S.E."/>
            <person name="Pisabarro A.G."/>
            <person name="Walton J.D."/>
            <person name="Blanchette R.A."/>
            <person name="Henrissat B."/>
            <person name="Martin F."/>
            <person name="Cullen D."/>
            <person name="Hibbett D.S."/>
            <person name="Grigoriev I.V."/>
        </authorList>
    </citation>
    <scope>NUCLEOTIDE SEQUENCE [LARGE SCALE GENOMIC DNA]</scope>
    <source>
        <strain evidence="3">CBS 339.88</strain>
    </source>
</reference>
<dbReference type="AlphaFoldDB" id="A0A067T7H4"/>
<dbReference type="EMBL" id="KL142373">
    <property type="protein sequence ID" value="KDR79145.1"/>
    <property type="molecule type" value="Genomic_DNA"/>
</dbReference>
<sequence>MNDQAAQIAPLCDVCQSLDLLSTNNREPTTYELGTWEDVKRKANGHQGCPFCVLMRSFNDRFYHWYETGEASINWKAKGGFFFNTAGDNMAFLNEDTTTSPYGCARVVRSHVDPSLVKKWLNLCEVHHMETCTPKGGVIKTQESDVGVKVLYLIDTEDQCIIEAKPGTRYVALSYVWGSVVPSVRLQRKNVVELSTKGALLGQGLTKTINDAIDLVQLIGERYLWVDALCLIQDDDENMLDGISHMDLVYQCAMLTIVAAYGEDGNAGLPGLHPGSRDVNQEIIEVLPGIKMTSTTGVYNAMTRSSAGANAHTTRGWTLQELVLSHRALIFTQDCIYFRCRGNCWSEDTIYDNFPSALNDVLESGSGIGFLSDNEPALLPAFSSQLFRYVDRHLTKESDTIHGLTGILGFLSVQAKSGLLEGLFTACFDISLLCWDNLPGYRPTGRREGFPSWSWAGWKTIKDGYGHFCYSTEEVNTWLQTMTYIVWYKRSPGQASPELVWDLESQLKYGEPEERHIAYRSSLNDPYGRIVDGSLQNFKTRPDDEEDGRRAEIIREEMDKRNYHFLHFFAHTVLIPYFEMPLEDWDVDADDEVANSRPGATETRKVTKLIGANGVICGGVNFDDPKLMEGVPGPQELVLLSKMDRWEDFFNDRISFARPIYWVMLIAWQGPEQVVAERRGIGFLFRDRVEHVLRPGKVWKEIVLA</sequence>
<accession>A0A067T7H4</accession>
<name>A0A067T7H4_GALM3</name>
<proteinExistence type="predicted"/>
<dbReference type="PANTHER" id="PTHR33112:SF12">
    <property type="entry name" value="HETEROKARYON INCOMPATIBILITY DOMAIN-CONTAINING PROTEIN"/>
    <property type="match status" value="1"/>
</dbReference>
<dbReference type="Proteomes" id="UP000027222">
    <property type="component" value="Unassembled WGS sequence"/>
</dbReference>
<keyword evidence="3" id="KW-1185">Reference proteome</keyword>
<dbReference type="InterPro" id="IPR010730">
    <property type="entry name" value="HET"/>
</dbReference>
<dbReference type="PANTHER" id="PTHR33112">
    <property type="entry name" value="DOMAIN PROTEIN, PUTATIVE-RELATED"/>
    <property type="match status" value="1"/>
</dbReference>
<feature type="domain" description="Heterokaryon incompatibility" evidence="1">
    <location>
        <begin position="170"/>
        <end position="321"/>
    </location>
</feature>
<organism evidence="2 3">
    <name type="scientific">Galerina marginata (strain CBS 339.88)</name>
    <dbReference type="NCBI Taxonomy" id="685588"/>
    <lineage>
        <taxon>Eukaryota</taxon>
        <taxon>Fungi</taxon>
        <taxon>Dikarya</taxon>
        <taxon>Basidiomycota</taxon>
        <taxon>Agaricomycotina</taxon>
        <taxon>Agaricomycetes</taxon>
        <taxon>Agaricomycetidae</taxon>
        <taxon>Agaricales</taxon>
        <taxon>Agaricineae</taxon>
        <taxon>Strophariaceae</taxon>
        <taxon>Galerina</taxon>
    </lineage>
</organism>
<dbReference type="Pfam" id="PF06985">
    <property type="entry name" value="HET"/>
    <property type="match status" value="1"/>
</dbReference>
<protein>
    <recommendedName>
        <fullName evidence="1">Heterokaryon incompatibility domain-containing protein</fullName>
    </recommendedName>
</protein>
<dbReference type="HOGENOM" id="CLU_003953_5_2_1"/>
<dbReference type="STRING" id="685588.A0A067T7H4"/>
<evidence type="ECO:0000313" key="2">
    <source>
        <dbReference type="EMBL" id="KDR79145.1"/>
    </source>
</evidence>
<dbReference type="OrthoDB" id="2964287at2759"/>
<evidence type="ECO:0000313" key="3">
    <source>
        <dbReference type="Proteomes" id="UP000027222"/>
    </source>
</evidence>
<evidence type="ECO:0000259" key="1">
    <source>
        <dbReference type="Pfam" id="PF06985"/>
    </source>
</evidence>
<gene>
    <name evidence="2" type="ORF">GALMADRAFT_223394</name>
</gene>